<keyword evidence="3" id="KW-0378">Hydrolase</keyword>
<evidence type="ECO:0000313" key="3">
    <source>
        <dbReference type="EMBL" id="MBP0492580.1"/>
    </source>
</evidence>
<dbReference type="GO" id="GO:0016787">
    <property type="term" value="F:hydrolase activity"/>
    <property type="evidence" value="ECO:0007669"/>
    <property type="project" value="UniProtKB-KW"/>
</dbReference>
<dbReference type="Pfam" id="PF12697">
    <property type="entry name" value="Abhydrolase_6"/>
    <property type="match status" value="1"/>
</dbReference>
<proteinExistence type="predicted"/>
<evidence type="ECO:0000256" key="1">
    <source>
        <dbReference type="SAM" id="SignalP"/>
    </source>
</evidence>
<feature type="chain" id="PRO_5038058923" evidence="1">
    <location>
        <begin position="23"/>
        <end position="282"/>
    </location>
</feature>
<reference evidence="3" key="1">
    <citation type="submission" date="2021-03" db="EMBL/GenBank/DDBJ databases">
        <authorList>
            <person name="So Y."/>
        </authorList>
    </citation>
    <scope>NUCLEOTIDE SEQUENCE</scope>
    <source>
        <strain evidence="3">SG15</strain>
    </source>
</reference>
<evidence type="ECO:0000313" key="4">
    <source>
        <dbReference type="Proteomes" id="UP000677537"/>
    </source>
</evidence>
<evidence type="ECO:0000259" key="2">
    <source>
        <dbReference type="Pfam" id="PF12697"/>
    </source>
</evidence>
<dbReference type="AlphaFoldDB" id="A0A940S545"/>
<sequence>MRRRSAVAALALLIGAKPGMPAAMTEHETLELPSGRLALMREGRGPLIVLLPSLGRGQEDFDDLAPRIAAAGFSVLRPEPRGIGGSAPLRPGATLHDMAADVAAAIEAEGAGPAIVAGHAAGNWVARVLSHDRPDLVRAVALLAAVTGTEVDPEIRRSITASFTLSLSDEERLSHLRRAYFAPGNDATVWLPGWHPEVSMAQRAAAAATADKAWLRAAERHPLLYVAAAEDAIAAPPSLAELQASLGPNVTRVVVEGAGHALVPEQPAAVAEALVAFARSLP</sequence>
<dbReference type="Proteomes" id="UP000677537">
    <property type="component" value="Unassembled WGS sequence"/>
</dbReference>
<dbReference type="InterPro" id="IPR029058">
    <property type="entry name" value="AB_hydrolase_fold"/>
</dbReference>
<keyword evidence="4" id="KW-1185">Reference proteome</keyword>
<feature type="signal peptide" evidence="1">
    <location>
        <begin position="1"/>
        <end position="22"/>
    </location>
</feature>
<gene>
    <name evidence="3" type="ORF">J5Y10_07295</name>
</gene>
<dbReference type="EMBL" id="JAGIZA010000003">
    <property type="protein sequence ID" value="MBP0492580.1"/>
    <property type="molecule type" value="Genomic_DNA"/>
</dbReference>
<keyword evidence="1" id="KW-0732">Signal</keyword>
<dbReference type="SUPFAM" id="SSF53474">
    <property type="entry name" value="alpha/beta-Hydrolases"/>
    <property type="match status" value="1"/>
</dbReference>
<dbReference type="InterPro" id="IPR050228">
    <property type="entry name" value="Carboxylesterase_BioH"/>
</dbReference>
<dbReference type="Gene3D" id="3.40.50.1820">
    <property type="entry name" value="alpha/beta hydrolase"/>
    <property type="match status" value="1"/>
</dbReference>
<protein>
    <submittedName>
        <fullName evidence="3">Alpha/beta hydrolase</fullName>
    </submittedName>
</protein>
<name>A0A940S545_9PROT</name>
<dbReference type="PANTHER" id="PTHR43194">
    <property type="entry name" value="HYDROLASE ALPHA/BETA FOLD FAMILY"/>
    <property type="match status" value="1"/>
</dbReference>
<dbReference type="InterPro" id="IPR000073">
    <property type="entry name" value="AB_hydrolase_1"/>
</dbReference>
<dbReference type="PANTHER" id="PTHR43194:SF2">
    <property type="entry name" value="PEROXISOMAL MEMBRANE PROTEIN LPX1"/>
    <property type="match status" value="1"/>
</dbReference>
<comment type="caution">
    <text evidence="3">The sequence shown here is derived from an EMBL/GenBank/DDBJ whole genome shotgun (WGS) entry which is preliminary data.</text>
</comment>
<feature type="domain" description="AB hydrolase-1" evidence="2">
    <location>
        <begin position="48"/>
        <end position="273"/>
    </location>
</feature>
<organism evidence="3 4">
    <name type="scientific">Roseomonas indoligenes</name>
    <dbReference type="NCBI Taxonomy" id="2820811"/>
    <lineage>
        <taxon>Bacteria</taxon>
        <taxon>Pseudomonadati</taxon>
        <taxon>Pseudomonadota</taxon>
        <taxon>Alphaproteobacteria</taxon>
        <taxon>Acetobacterales</taxon>
        <taxon>Roseomonadaceae</taxon>
        <taxon>Roseomonas</taxon>
    </lineage>
</organism>
<accession>A0A940S545</accession>